<dbReference type="AlphaFoldDB" id="A0A9N8RNX9"/>
<dbReference type="Gene3D" id="3.30.1490.100">
    <property type="entry name" value="DNA polymerase, Y-family, little finger domain"/>
    <property type="match status" value="1"/>
</dbReference>
<gene>
    <name evidence="5" type="ORF">MDCFG202_LOCUS545860</name>
</gene>
<dbReference type="SUPFAM" id="SSF56672">
    <property type="entry name" value="DNA/RNA polymerases"/>
    <property type="match status" value="1"/>
</dbReference>
<reference evidence="5" key="1">
    <citation type="submission" date="2021-03" db="EMBL/GenBank/DDBJ databases">
        <authorList>
            <person name="Alouane T."/>
            <person name="Langin T."/>
            <person name="Bonhomme L."/>
        </authorList>
    </citation>
    <scope>NUCLEOTIDE SEQUENCE</scope>
    <source>
        <strain evidence="5">MDC_Fg202</strain>
    </source>
</reference>
<dbReference type="GO" id="GO:0006281">
    <property type="term" value="P:DNA repair"/>
    <property type="evidence" value="ECO:0007669"/>
    <property type="project" value="InterPro"/>
</dbReference>
<dbReference type="FunFam" id="3.40.1170.60:FF:000006">
    <property type="entry name" value="DNA polymerase iota"/>
    <property type="match status" value="1"/>
</dbReference>
<feature type="domain" description="UmuC" evidence="4">
    <location>
        <begin position="43"/>
        <end position="280"/>
    </location>
</feature>
<feature type="compositionally biased region" description="Basic and acidic residues" evidence="3">
    <location>
        <begin position="10"/>
        <end position="25"/>
    </location>
</feature>
<dbReference type="InterPro" id="IPR036775">
    <property type="entry name" value="DNA_pol_Y-fam_lit_finger_sf"/>
</dbReference>
<dbReference type="GO" id="GO:0005739">
    <property type="term" value="C:mitochondrion"/>
    <property type="evidence" value="ECO:0007669"/>
    <property type="project" value="UniProtKB-SubCell"/>
</dbReference>
<dbReference type="GO" id="GO:0003684">
    <property type="term" value="F:damaged DNA binding"/>
    <property type="evidence" value="ECO:0007669"/>
    <property type="project" value="InterPro"/>
</dbReference>
<dbReference type="Proteomes" id="UP000746612">
    <property type="component" value="Unassembled WGS sequence"/>
</dbReference>
<evidence type="ECO:0000313" key="5">
    <source>
        <dbReference type="EMBL" id="CAG2007687.1"/>
    </source>
</evidence>
<dbReference type="Gene3D" id="3.40.1170.60">
    <property type="match status" value="1"/>
</dbReference>
<evidence type="ECO:0000256" key="2">
    <source>
        <dbReference type="ARBA" id="ARBA00023128"/>
    </source>
</evidence>
<dbReference type="GO" id="GO:0070987">
    <property type="term" value="P:error-free translesion synthesis"/>
    <property type="evidence" value="ECO:0007669"/>
    <property type="project" value="UniProtKB-ARBA"/>
</dbReference>
<feature type="compositionally biased region" description="Acidic residues" evidence="3">
    <location>
        <begin position="547"/>
        <end position="557"/>
    </location>
</feature>
<evidence type="ECO:0000256" key="3">
    <source>
        <dbReference type="SAM" id="MobiDB-lite"/>
    </source>
</evidence>
<dbReference type="PANTHER" id="PTHR46404">
    <property type="entry name" value="DNA POLYMERASE IOTA"/>
    <property type="match status" value="1"/>
</dbReference>
<dbReference type="Pfam" id="PF00817">
    <property type="entry name" value="IMS"/>
    <property type="match status" value="1"/>
</dbReference>
<keyword evidence="2" id="KW-0496">Mitochondrion</keyword>
<feature type="region of interest" description="Disordered" evidence="3">
    <location>
        <begin position="531"/>
        <end position="557"/>
    </location>
</feature>
<evidence type="ECO:0000313" key="6">
    <source>
        <dbReference type="Proteomes" id="UP000746612"/>
    </source>
</evidence>
<name>A0A9N8RNX9_GIBZA</name>
<comment type="subcellular location">
    <subcellularLocation>
        <location evidence="1">Mitochondrion</location>
    </subcellularLocation>
</comment>
<dbReference type="PANTHER" id="PTHR46404:SF1">
    <property type="entry name" value="DNA POLYMERASE IOTA"/>
    <property type="match status" value="1"/>
</dbReference>
<evidence type="ECO:0000259" key="4">
    <source>
        <dbReference type="PROSITE" id="PS50173"/>
    </source>
</evidence>
<dbReference type="GO" id="GO:0003887">
    <property type="term" value="F:DNA-directed DNA polymerase activity"/>
    <property type="evidence" value="ECO:0007669"/>
    <property type="project" value="TreeGrafter"/>
</dbReference>
<accession>A0A9N8RNX9</accession>
<protein>
    <recommendedName>
        <fullName evidence="4">UmuC domain-containing protein</fullName>
    </recommendedName>
</protein>
<dbReference type="EMBL" id="CAJPIJ010000189">
    <property type="protein sequence ID" value="CAG2007687.1"/>
    <property type="molecule type" value="Genomic_DNA"/>
</dbReference>
<feature type="region of interest" description="Disordered" evidence="3">
    <location>
        <begin position="1"/>
        <end position="25"/>
    </location>
</feature>
<dbReference type="Gene3D" id="3.30.70.270">
    <property type="match status" value="1"/>
</dbReference>
<dbReference type="PROSITE" id="PS50173">
    <property type="entry name" value="UMUC"/>
    <property type="match status" value="1"/>
</dbReference>
<proteinExistence type="predicted"/>
<evidence type="ECO:0000256" key="1">
    <source>
        <dbReference type="ARBA" id="ARBA00004173"/>
    </source>
</evidence>
<sequence>MPAVSSDCQSEWRMEPPSKKRPRRNDDRIILQFPSHVPAFTDLSKKDYDCFYAQVFENKKPELKNFPVGVKQKNCLATCNYNARARGLTKLMSVSEAKRKCPELVLVDGEDLTPFRDMSKTLFNFFKSFSWNNKAERLGFDEVFMDVTDIIEYNLACLNLEFLENSFFLLSKNDPERGFQCDLTSVAGCVEGTASPTPDTKEPAYLRLVLGSHLAQFLRLQVEEKHGFTSTCGISINKMLSKLVGSKNKPRNQTTLLATTEDEVIAFVDTHKLRKIPGLGFKTVQALGTHAGADMSKGISEIPELSDNPITVADVRLHPSISPSAVETLLMGPGAEKGVGTRIWGLLHGVDGTEVKEVSDVPSQISIEDTYKGLDAMTQITEELHKLSCSLIRRMRIDLLVTEPGTDTQGAQRWIARPKTLRLSLRSWAYLHSAQGQAYGRVSRSGPLPNYVFDFKNDIEHIAEKLVSDALLPLLRRLSPERGQRWNLQMLNICVANMVFGAADDKKGVGRDISVMFKRQDEVLKPFQIKEEQDVGKGEEHEHLVSEGEDEDGEDSEDDWYIGDNVSCPLCGNPIPIEASGNILKRETDEFYPSPPTWRITCTAHIVLTDGSTEIGSHNTLICTWISHDAPGSKAEVTCVTIKSFIVQVGLG</sequence>
<organism evidence="5 6">
    <name type="scientific">Gibberella zeae</name>
    <name type="common">Wheat head blight fungus</name>
    <name type="synonym">Fusarium graminearum</name>
    <dbReference type="NCBI Taxonomy" id="5518"/>
    <lineage>
        <taxon>Eukaryota</taxon>
        <taxon>Fungi</taxon>
        <taxon>Dikarya</taxon>
        <taxon>Ascomycota</taxon>
        <taxon>Pezizomycotina</taxon>
        <taxon>Sordariomycetes</taxon>
        <taxon>Hypocreomycetidae</taxon>
        <taxon>Hypocreales</taxon>
        <taxon>Nectriaceae</taxon>
        <taxon>Fusarium</taxon>
    </lineage>
</organism>
<comment type="caution">
    <text evidence="5">The sequence shown here is derived from an EMBL/GenBank/DDBJ whole genome shotgun (WGS) entry which is preliminary data.</text>
</comment>
<feature type="compositionally biased region" description="Basic and acidic residues" evidence="3">
    <location>
        <begin position="531"/>
        <end position="546"/>
    </location>
</feature>
<dbReference type="InterPro" id="IPR001126">
    <property type="entry name" value="UmuC"/>
</dbReference>
<dbReference type="InterPro" id="IPR043128">
    <property type="entry name" value="Rev_trsase/Diguanyl_cyclase"/>
</dbReference>
<dbReference type="InterPro" id="IPR043502">
    <property type="entry name" value="DNA/RNA_pol_sf"/>
</dbReference>